<proteinExistence type="predicted"/>
<protein>
    <submittedName>
        <fullName evidence="1">21256_t:CDS:1</fullName>
    </submittedName>
</protein>
<reference evidence="1" key="1">
    <citation type="submission" date="2021-06" db="EMBL/GenBank/DDBJ databases">
        <authorList>
            <person name="Kallberg Y."/>
            <person name="Tangrot J."/>
            <person name="Rosling A."/>
        </authorList>
    </citation>
    <scope>NUCLEOTIDE SEQUENCE</scope>
    <source>
        <strain evidence="1">FL966</strain>
    </source>
</reference>
<sequence length="77" mass="9096">MLFAHGTPSNKRQFRELVTRHFRTISVQTYDLFLKYGLDQIYHMKNLILGDIQRLIAPEFSQLIEGISWNSRINEGE</sequence>
<gene>
    <name evidence="1" type="ORF">CPELLU_LOCUS13185</name>
</gene>
<dbReference type="AlphaFoldDB" id="A0A9N9NEM1"/>
<name>A0A9N9NEM1_9GLOM</name>
<dbReference type="OrthoDB" id="10534685at2759"/>
<comment type="caution">
    <text evidence="1">The sequence shown here is derived from an EMBL/GenBank/DDBJ whole genome shotgun (WGS) entry which is preliminary data.</text>
</comment>
<organism evidence="1 2">
    <name type="scientific">Cetraspora pellucida</name>
    <dbReference type="NCBI Taxonomy" id="1433469"/>
    <lineage>
        <taxon>Eukaryota</taxon>
        <taxon>Fungi</taxon>
        <taxon>Fungi incertae sedis</taxon>
        <taxon>Mucoromycota</taxon>
        <taxon>Glomeromycotina</taxon>
        <taxon>Glomeromycetes</taxon>
        <taxon>Diversisporales</taxon>
        <taxon>Gigasporaceae</taxon>
        <taxon>Cetraspora</taxon>
    </lineage>
</organism>
<dbReference type="Proteomes" id="UP000789759">
    <property type="component" value="Unassembled WGS sequence"/>
</dbReference>
<evidence type="ECO:0000313" key="1">
    <source>
        <dbReference type="EMBL" id="CAG8726053.1"/>
    </source>
</evidence>
<accession>A0A9N9NEM1</accession>
<feature type="non-terminal residue" evidence="1">
    <location>
        <position position="77"/>
    </location>
</feature>
<dbReference type="EMBL" id="CAJVQA010013673">
    <property type="protein sequence ID" value="CAG8726053.1"/>
    <property type="molecule type" value="Genomic_DNA"/>
</dbReference>
<evidence type="ECO:0000313" key="2">
    <source>
        <dbReference type="Proteomes" id="UP000789759"/>
    </source>
</evidence>
<keyword evidence="2" id="KW-1185">Reference proteome</keyword>